<accession>A0A7J5DPB7</accession>
<name>A0A7J5DPB7_9ACTN</name>
<sequence length="145" mass="15293">MPRTPRTSRTTPVASRTRTTVVSLLAVGALLGAAGAASADGAGTHPSGAPTGDGAKALCKRAPKIDQRIDRILGRLNGDASQRGSIARLEQRVADARSAGHTQIETYLDDRLTFRRSLVPTLEGRRKDLADVEKWCASHHDGAGS</sequence>
<keyword evidence="3" id="KW-1185">Reference proteome</keyword>
<comment type="caution">
    <text evidence="2">The sequence shown here is derived from an EMBL/GenBank/DDBJ whole genome shotgun (WGS) entry which is preliminary data.</text>
</comment>
<evidence type="ECO:0000256" key="1">
    <source>
        <dbReference type="SAM" id="SignalP"/>
    </source>
</evidence>
<evidence type="ECO:0000313" key="3">
    <source>
        <dbReference type="Proteomes" id="UP000442990"/>
    </source>
</evidence>
<keyword evidence="1" id="KW-0732">Signal</keyword>
<organism evidence="2 3">
    <name type="scientific">Streptomyces triticiradicis</name>
    <dbReference type="NCBI Taxonomy" id="2651189"/>
    <lineage>
        <taxon>Bacteria</taxon>
        <taxon>Bacillati</taxon>
        <taxon>Actinomycetota</taxon>
        <taxon>Actinomycetes</taxon>
        <taxon>Kitasatosporales</taxon>
        <taxon>Streptomycetaceae</taxon>
        <taxon>Streptomyces</taxon>
    </lineage>
</organism>
<dbReference type="Proteomes" id="UP000442990">
    <property type="component" value="Unassembled WGS sequence"/>
</dbReference>
<dbReference type="EMBL" id="WBKG01000001">
    <property type="protein sequence ID" value="KAB1990619.1"/>
    <property type="molecule type" value="Genomic_DNA"/>
</dbReference>
<feature type="signal peptide" evidence="1">
    <location>
        <begin position="1"/>
        <end position="39"/>
    </location>
</feature>
<gene>
    <name evidence="2" type="ORF">F8144_01350</name>
</gene>
<feature type="chain" id="PRO_5029607248" evidence="1">
    <location>
        <begin position="40"/>
        <end position="145"/>
    </location>
</feature>
<dbReference type="AlphaFoldDB" id="A0A7J5DPB7"/>
<reference evidence="2 3" key="1">
    <citation type="submission" date="2019-09" db="EMBL/GenBank/DDBJ databases">
        <title>Isolation and identification of active actinomycetes.</title>
        <authorList>
            <person name="Yu Z."/>
            <person name="Han C."/>
            <person name="Yu B."/>
        </authorList>
    </citation>
    <scope>NUCLEOTIDE SEQUENCE [LARGE SCALE GENOMIC DNA]</scope>
    <source>
        <strain evidence="2 3">NEAU-H2</strain>
    </source>
</reference>
<protein>
    <submittedName>
        <fullName evidence="2">Uncharacterized protein</fullName>
    </submittedName>
</protein>
<proteinExistence type="predicted"/>
<evidence type="ECO:0000313" key="2">
    <source>
        <dbReference type="EMBL" id="KAB1990619.1"/>
    </source>
</evidence>